<dbReference type="PANTHER" id="PTHR11453:SF127">
    <property type="entry name" value="SOLUTE CARRIER FAMILY 4 MEMBER 11"/>
    <property type="match status" value="1"/>
</dbReference>
<accession>A0A8B7ZQ04</accession>
<keyword evidence="7" id="KW-0406">Ion transport</keyword>
<evidence type="ECO:0000256" key="8">
    <source>
        <dbReference type="ARBA" id="ARBA00023136"/>
    </source>
</evidence>
<evidence type="ECO:0000256" key="5">
    <source>
        <dbReference type="ARBA" id="ARBA00022692"/>
    </source>
</evidence>
<feature type="transmembrane region" description="Helical" evidence="10">
    <location>
        <begin position="587"/>
        <end position="607"/>
    </location>
</feature>
<feature type="transmembrane region" description="Helical" evidence="10">
    <location>
        <begin position="840"/>
        <end position="859"/>
    </location>
</feature>
<feature type="transmembrane region" description="Helical" evidence="10">
    <location>
        <begin position="789"/>
        <end position="807"/>
    </location>
</feature>
<keyword evidence="6 10" id="KW-1133">Transmembrane helix</keyword>
<feature type="domain" description="Bicarbonate transporter-like transmembrane" evidence="11">
    <location>
        <begin position="370"/>
        <end position="899"/>
    </location>
</feature>
<dbReference type="GO" id="GO:0050801">
    <property type="term" value="P:monoatomic ion homeostasis"/>
    <property type="evidence" value="ECO:0007669"/>
    <property type="project" value="TreeGrafter"/>
</dbReference>
<dbReference type="Gene3D" id="3.40.930.10">
    <property type="entry name" value="Mannitol-specific EII, Chain A"/>
    <property type="match status" value="1"/>
</dbReference>
<sequence length="900" mass="100801">MSGSGKSLSASLSLEDLNLEPSPPHKRSTQASTSSYHSSPGGSTSRQHASATPTPAIATRTMYRDDLQPANNTIPRTKKSARASASEGSPGRSRGTLRKTVSSPIGPYHGNDVVGARLANSCGLELQKYSHFVTDVKEAESDEEEVTLMLAQHERIPMKDFSNEVRATLDVDNFVLQASLLLDVTENTVEAIVDRLLEKLLEGDEREEVIAKEVKSVLFSHDSVHVLAKTIQGTSESLGGGFDYDQSWICALCSVQSLQRRHVAIARLKHAANLGRTSQETRFFCLVMAPMREKGTKNALETARTFATILADIDCRQLLQASKTEDEFKRILNCYAKELAIQQSQSSRHRISRPSVVPFDGFDVGSGCARGLRADLKRRIPHYLSDFRDGIVGHKTLHKLVSTTLFLYFACLLPSIAFGVLNDKNTHGKIDVRKVIVSQTIGGLFFCLFGGQPLIVMLTTAPLAIYIKIIYSICEDFELDFLTMYALVGFWNTLFLCLYSVCDASCLMKWSTRSTEEIFALFISIAFCVDAFKDLANNFKKNYISDGCNQIQQMDMDLLEYLPLNDSNSSNITQMLSIQPCLRENSLVYLILMFGTLWVGVTLHSFTKSPFLDASKREALADYALPVSVVTMSFVGSYLFNDIQLEKFPYQDGDFFRLVSLEEVNIYMIVGSMGLGFCLSLLFFMDQNITGAMVNSPGNKLKKGSAYHLDLLVVAMLNCVLSMFGLPWLHGALPHSPLHVKALADKEERVDQGHVHHIIVRVRETRLTILLSHIMIGLSVFMLPVPLQYIPNAVLYGLFLYMACTALDDNQLFERTMLLITEQAAYPPNHYVRRVPQRKMHIFTFTQLLQLACLCGFGFSPWPYLKMVFPLLIMFFLPIRHRLVPKVIHTKYLDALDRSH</sequence>
<evidence type="ECO:0000256" key="1">
    <source>
        <dbReference type="ARBA" id="ARBA00004651"/>
    </source>
</evidence>
<gene>
    <name evidence="13 14" type="primary">LOC110988466</name>
</gene>
<keyword evidence="8 10" id="KW-0472">Membrane</keyword>
<dbReference type="InterPro" id="IPR011531">
    <property type="entry name" value="HCO3_transpt-like_TM_dom"/>
</dbReference>
<evidence type="ECO:0000313" key="13">
    <source>
        <dbReference type="RefSeq" id="XP_022107667.1"/>
    </source>
</evidence>
<keyword evidence="12" id="KW-1185">Reference proteome</keyword>
<evidence type="ECO:0000256" key="4">
    <source>
        <dbReference type="ARBA" id="ARBA00022475"/>
    </source>
</evidence>
<dbReference type="RefSeq" id="XP_022107667.1">
    <property type="nucleotide sequence ID" value="XM_022251975.1"/>
</dbReference>
<dbReference type="FunFam" id="1.10.287.570:FF:000002">
    <property type="entry name" value="Solute carrier family 4 member 11"/>
    <property type="match status" value="1"/>
</dbReference>
<dbReference type="Gene3D" id="1.10.287.570">
    <property type="entry name" value="Helical hairpin bin"/>
    <property type="match status" value="1"/>
</dbReference>
<dbReference type="GeneID" id="110988466"/>
<feature type="transmembrane region" description="Helical" evidence="10">
    <location>
        <begin position="706"/>
        <end position="729"/>
    </location>
</feature>
<protein>
    <submittedName>
        <fullName evidence="13 14">Sodium bicarbonate transporter-like protein 11 isoform X1</fullName>
    </submittedName>
</protein>
<keyword evidence="5 10" id="KW-0812">Transmembrane</keyword>
<dbReference type="Pfam" id="PF00955">
    <property type="entry name" value="HCO3_cotransp"/>
    <property type="match status" value="1"/>
</dbReference>
<reference evidence="13 14" key="1">
    <citation type="submission" date="2025-04" db="UniProtKB">
        <authorList>
            <consortium name="RefSeq"/>
        </authorList>
    </citation>
    <scope>IDENTIFICATION</scope>
</reference>
<dbReference type="Proteomes" id="UP000694845">
    <property type="component" value="Unplaced"/>
</dbReference>
<evidence type="ECO:0000256" key="2">
    <source>
        <dbReference type="ARBA" id="ARBA00010993"/>
    </source>
</evidence>
<feature type="transmembrane region" description="Helical" evidence="10">
    <location>
        <begin position="664"/>
        <end position="685"/>
    </location>
</feature>
<evidence type="ECO:0000256" key="3">
    <source>
        <dbReference type="ARBA" id="ARBA00022448"/>
    </source>
</evidence>
<feature type="transmembrane region" description="Helical" evidence="10">
    <location>
        <begin position="443"/>
        <end position="469"/>
    </location>
</feature>
<feature type="compositionally biased region" description="Low complexity" evidence="9">
    <location>
        <begin position="1"/>
        <end position="14"/>
    </location>
</feature>
<dbReference type="RefSeq" id="XP_022107668.1">
    <property type="nucleotide sequence ID" value="XM_022251976.1"/>
</dbReference>
<dbReference type="PANTHER" id="PTHR11453">
    <property type="entry name" value="ANION EXCHANGE PROTEIN"/>
    <property type="match status" value="1"/>
</dbReference>
<feature type="transmembrane region" description="Helical" evidence="10">
    <location>
        <begin position="405"/>
        <end position="422"/>
    </location>
</feature>
<evidence type="ECO:0000256" key="6">
    <source>
        <dbReference type="ARBA" id="ARBA00022989"/>
    </source>
</evidence>
<dbReference type="SUPFAM" id="SSF55804">
    <property type="entry name" value="Phoshotransferase/anion transport protein"/>
    <property type="match status" value="1"/>
</dbReference>
<dbReference type="GO" id="GO:0006820">
    <property type="term" value="P:monoatomic anion transport"/>
    <property type="evidence" value="ECO:0007669"/>
    <property type="project" value="InterPro"/>
</dbReference>
<dbReference type="KEGG" id="aplc:110988466"/>
<dbReference type="CTD" id="83959"/>
<name>A0A8B7ZQ04_ACAPL</name>
<dbReference type="PRINTS" id="PR01231">
    <property type="entry name" value="HCO3TRNSPORT"/>
</dbReference>
<feature type="transmembrane region" description="Helical" evidence="10">
    <location>
        <begin position="481"/>
        <end position="502"/>
    </location>
</feature>
<feature type="region of interest" description="Disordered" evidence="9">
    <location>
        <begin position="1"/>
        <end position="104"/>
    </location>
</feature>
<keyword evidence="4" id="KW-1003">Cell membrane</keyword>
<evidence type="ECO:0000256" key="10">
    <source>
        <dbReference type="SAM" id="Phobius"/>
    </source>
</evidence>
<evidence type="ECO:0000259" key="11">
    <source>
        <dbReference type="Pfam" id="PF00955"/>
    </source>
</evidence>
<evidence type="ECO:0000313" key="14">
    <source>
        <dbReference type="RefSeq" id="XP_022107668.1"/>
    </source>
</evidence>
<organism evidence="12 14">
    <name type="scientific">Acanthaster planci</name>
    <name type="common">Crown-of-thorns starfish</name>
    <dbReference type="NCBI Taxonomy" id="133434"/>
    <lineage>
        <taxon>Eukaryota</taxon>
        <taxon>Metazoa</taxon>
        <taxon>Echinodermata</taxon>
        <taxon>Eleutherozoa</taxon>
        <taxon>Asterozoa</taxon>
        <taxon>Asteroidea</taxon>
        <taxon>Valvatacea</taxon>
        <taxon>Valvatida</taxon>
        <taxon>Acanthasteridae</taxon>
        <taxon>Acanthaster</taxon>
    </lineage>
</organism>
<dbReference type="InterPro" id="IPR016152">
    <property type="entry name" value="PTrfase/Anion_transptr"/>
</dbReference>
<evidence type="ECO:0000313" key="12">
    <source>
        <dbReference type="Proteomes" id="UP000694845"/>
    </source>
</evidence>
<dbReference type="GO" id="GO:0016323">
    <property type="term" value="C:basolateral plasma membrane"/>
    <property type="evidence" value="ECO:0007669"/>
    <property type="project" value="TreeGrafter"/>
</dbReference>
<keyword evidence="3" id="KW-0813">Transport</keyword>
<comment type="subcellular location">
    <subcellularLocation>
        <location evidence="1">Cell membrane</location>
        <topology evidence="1">Multi-pass membrane protein</topology>
    </subcellularLocation>
</comment>
<proteinExistence type="inferred from homology"/>
<feature type="compositionally biased region" description="Low complexity" evidence="9">
    <location>
        <begin position="29"/>
        <end position="45"/>
    </location>
</feature>
<dbReference type="AlphaFoldDB" id="A0A8B7ZQ04"/>
<dbReference type="InterPro" id="IPR003020">
    <property type="entry name" value="HCO3_transpt_euk"/>
</dbReference>
<evidence type="ECO:0000256" key="9">
    <source>
        <dbReference type="SAM" id="MobiDB-lite"/>
    </source>
</evidence>
<evidence type="ECO:0000256" key="7">
    <source>
        <dbReference type="ARBA" id="ARBA00023065"/>
    </source>
</evidence>
<comment type="similarity">
    <text evidence="2">Belongs to the anion exchanger (TC 2.A.31) family.</text>
</comment>
<dbReference type="GO" id="GO:0005452">
    <property type="term" value="F:solute:inorganic anion antiporter activity"/>
    <property type="evidence" value="ECO:0007669"/>
    <property type="project" value="InterPro"/>
</dbReference>
<dbReference type="OrthoDB" id="1735926at2759"/>